<evidence type="ECO:0000256" key="1">
    <source>
        <dbReference type="SAM" id="MobiDB-lite"/>
    </source>
</evidence>
<dbReference type="AlphaFoldDB" id="A0A2U1B758"/>
<reference evidence="3 4" key="1">
    <citation type="submission" date="2018-04" db="EMBL/GenBank/DDBJ databases">
        <title>Genomic Encyclopedia of Type Strains, Phase IV (KMG-IV): sequencing the most valuable type-strain genomes for metagenomic binning, comparative biology and taxonomic classification.</title>
        <authorList>
            <person name="Goeker M."/>
        </authorList>
    </citation>
    <scope>NUCLEOTIDE SEQUENCE [LARGE SCALE GENOMIC DNA]</scope>
    <source>
        <strain evidence="3 4">DSM 14823</strain>
    </source>
</reference>
<evidence type="ECO:0000313" key="4">
    <source>
        <dbReference type="Proteomes" id="UP000245959"/>
    </source>
</evidence>
<proteinExistence type="predicted"/>
<keyword evidence="2" id="KW-0812">Transmembrane</keyword>
<dbReference type="GeneID" id="78294470"/>
<evidence type="ECO:0000256" key="2">
    <source>
        <dbReference type="SAM" id="Phobius"/>
    </source>
</evidence>
<keyword evidence="2" id="KW-0472">Membrane</keyword>
<accession>A0A2U1B758</accession>
<feature type="region of interest" description="Disordered" evidence="1">
    <location>
        <begin position="167"/>
        <end position="186"/>
    </location>
</feature>
<feature type="transmembrane region" description="Helical" evidence="2">
    <location>
        <begin position="24"/>
        <end position="45"/>
    </location>
</feature>
<keyword evidence="4" id="KW-1185">Reference proteome</keyword>
<organism evidence="3 4">
    <name type="scientific">Victivallis vadensis</name>
    <dbReference type="NCBI Taxonomy" id="172901"/>
    <lineage>
        <taxon>Bacteria</taxon>
        <taxon>Pseudomonadati</taxon>
        <taxon>Lentisphaerota</taxon>
        <taxon>Lentisphaeria</taxon>
        <taxon>Victivallales</taxon>
        <taxon>Victivallaceae</taxon>
        <taxon>Victivallis</taxon>
    </lineage>
</organism>
<dbReference type="RefSeq" id="WP_116883151.1">
    <property type="nucleotide sequence ID" value="NZ_CABMMC010000005.1"/>
</dbReference>
<feature type="compositionally biased region" description="Basic and acidic residues" evidence="1">
    <location>
        <begin position="168"/>
        <end position="177"/>
    </location>
</feature>
<protein>
    <submittedName>
        <fullName evidence="3">Uncharacterized protein</fullName>
    </submittedName>
</protein>
<gene>
    <name evidence="3" type="ORF">C8D82_10633</name>
</gene>
<dbReference type="Proteomes" id="UP000245959">
    <property type="component" value="Unassembled WGS sequence"/>
</dbReference>
<comment type="caution">
    <text evidence="3">The sequence shown here is derived from an EMBL/GenBank/DDBJ whole genome shotgun (WGS) entry which is preliminary data.</text>
</comment>
<name>A0A2U1B758_9BACT</name>
<evidence type="ECO:0000313" key="3">
    <source>
        <dbReference type="EMBL" id="PVY44516.1"/>
    </source>
</evidence>
<dbReference type="EMBL" id="QEKH01000006">
    <property type="protein sequence ID" value="PVY44516.1"/>
    <property type="molecule type" value="Genomic_DNA"/>
</dbReference>
<dbReference type="OrthoDB" id="9808822at2"/>
<keyword evidence="2" id="KW-1133">Transmembrane helix</keyword>
<sequence>MSITDLAKPEFWQQLLSSDFNRGYIAGLGLVIALLVFLFIIKIIVKIVFRTHRCSSIPVPCADGDLIISRDAVENAARQVLATFPQLSVRRIQLYCRGKNYSMTLFTTFAPDEKGGLPELADKVKPKMTETLRRVFGIDSMKTIRFQVEELGKGDLEKAAADTVTVKEPARPMEKSDGNASASARF</sequence>